<dbReference type="PANTHER" id="PTHR43343:SF3">
    <property type="entry name" value="PROTEASE DO-LIKE 8, CHLOROPLASTIC"/>
    <property type="match status" value="1"/>
</dbReference>
<keyword evidence="2" id="KW-0378">Hydrolase</keyword>
<sequence length="382" mass="37435">MNRKQEPTRPIPAGPRQTRPGAFGGRPLAPGAVAALAALVLTGCSGGSSSDSSSPANGSPTAPTAGATQPGGANQLQSDYQRVIKDVLPSVVQITTASGLGSGIVYDDKGDIVTNAHVVGTATTFTVTLAGSTKPLDATLVAGYPESDLAVIRLGSPPDGLKPATFGDSTEVDLGQITLAMGSPLGLSSSVTQGIVSATGRTVSEPGTPGSPGAVIGNMVQTSAAINPGNSGGALVNLNGEVIGINTLAATEPDSSGAAAPGIGFAIPASTVTSIADQLIKDGKVTNSGRAALGITARTYFDQNFRPAGAVVVAVAPDGPAASAGLQVGDVITRIGDTPVDSLNSLTTALASLAPGSGVAVTYSRDGRSSTADVTLGTLETP</sequence>
<feature type="region of interest" description="Disordered" evidence="3">
    <location>
        <begin position="46"/>
        <end position="74"/>
    </location>
</feature>
<name>A0ABN1Y8P3_9ACTN</name>
<dbReference type="SMART" id="SM00228">
    <property type="entry name" value="PDZ"/>
    <property type="match status" value="1"/>
</dbReference>
<proteinExistence type="predicted"/>
<dbReference type="SUPFAM" id="SSF50494">
    <property type="entry name" value="Trypsin-like serine proteases"/>
    <property type="match status" value="1"/>
</dbReference>
<evidence type="ECO:0000313" key="6">
    <source>
        <dbReference type="Proteomes" id="UP001499863"/>
    </source>
</evidence>
<keyword evidence="1" id="KW-0645">Protease</keyword>
<keyword evidence="6" id="KW-1185">Reference proteome</keyword>
<dbReference type="Pfam" id="PF13365">
    <property type="entry name" value="Trypsin_2"/>
    <property type="match status" value="1"/>
</dbReference>
<feature type="domain" description="PDZ" evidence="4">
    <location>
        <begin position="279"/>
        <end position="347"/>
    </location>
</feature>
<dbReference type="InterPro" id="IPR051201">
    <property type="entry name" value="Chloro_Bact_Ser_Proteases"/>
</dbReference>
<dbReference type="SUPFAM" id="SSF50156">
    <property type="entry name" value="PDZ domain-like"/>
    <property type="match status" value="1"/>
</dbReference>
<evidence type="ECO:0000256" key="1">
    <source>
        <dbReference type="ARBA" id="ARBA00022670"/>
    </source>
</evidence>
<comment type="caution">
    <text evidence="5">The sequence shown here is derived from an EMBL/GenBank/DDBJ whole genome shotgun (WGS) entry which is preliminary data.</text>
</comment>
<dbReference type="InterPro" id="IPR036034">
    <property type="entry name" value="PDZ_sf"/>
</dbReference>
<organism evidence="5 6">
    <name type="scientific">Kitasatospora putterlickiae</name>
    <dbReference type="NCBI Taxonomy" id="221725"/>
    <lineage>
        <taxon>Bacteria</taxon>
        <taxon>Bacillati</taxon>
        <taxon>Actinomycetota</taxon>
        <taxon>Actinomycetes</taxon>
        <taxon>Kitasatosporales</taxon>
        <taxon>Streptomycetaceae</taxon>
        <taxon>Kitasatospora</taxon>
    </lineage>
</organism>
<evidence type="ECO:0000256" key="2">
    <source>
        <dbReference type="ARBA" id="ARBA00022801"/>
    </source>
</evidence>
<dbReference type="Pfam" id="PF13180">
    <property type="entry name" value="PDZ_2"/>
    <property type="match status" value="1"/>
</dbReference>
<dbReference type="InterPro" id="IPR009003">
    <property type="entry name" value="Peptidase_S1_PA"/>
</dbReference>
<dbReference type="Gene3D" id="2.30.42.10">
    <property type="match status" value="1"/>
</dbReference>
<dbReference type="PANTHER" id="PTHR43343">
    <property type="entry name" value="PEPTIDASE S12"/>
    <property type="match status" value="1"/>
</dbReference>
<evidence type="ECO:0000256" key="3">
    <source>
        <dbReference type="SAM" id="MobiDB-lite"/>
    </source>
</evidence>
<dbReference type="PRINTS" id="PR00834">
    <property type="entry name" value="PROTEASES2C"/>
</dbReference>
<evidence type="ECO:0000259" key="4">
    <source>
        <dbReference type="PROSITE" id="PS50106"/>
    </source>
</evidence>
<dbReference type="InterPro" id="IPR001940">
    <property type="entry name" value="Peptidase_S1C"/>
</dbReference>
<protein>
    <submittedName>
        <fullName evidence="5">Trypsin-like peptidase domain-containing protein</fullName>
    </submittedName>
</protein>
<dbReference type="Gene3D" id="2.40.10.120">
    <property type="match status" value="1"/>
</dbReference>
<dbReference type="Proteomes" id="UP001499863">
    <property type="component" value="Unassembled WGS sequence"/>
</dbReference>
<dbReference type="InterPro" id="IPR001478">
    <property type="entry name" value="PDZ"/>
</dbReference>
<accession>A0ABN1Y8P3</accession>
<evidence type="ECO:0000313" key="5">
    <source>
        <dbReference type="EMBL" id="GAA1401005.1"/>
    </source>
</evidence>
<dbReference type="PROSITE" id="PS50106">
    <property type="entry name" value="PDZ"/>
    <property type="match status" value="1"/>
</dbReference>
<dbReference type="EMBL" id="BAAAKJ010000234">
    <property type="protein sequence ID" value="GAA1401005.1"/>
    <property type="molecule type" value="Genomic_DNA"/>
</dbReference>
<reference evidence="5 6" key="1">
    <citation type="journal article" date="2019" name="Int. J. Syst. Evol. Microbiol.">
        <title>The Global Catalogue of Microorganisms (GCM) 10K type strain sequencing project: providing services to taxonomists for standard genome sequencing and annotation.</title>
        <authorList>
            <consortium name="The Broad Institute Genomics Platform"/>
            <consortium name="The Broad Institute Genome Sequencing Center for Infectious Disease"/>
            <person name="Wu L."/>
            <person name="Ma J."/>
        </authorList>
    </citation>
    <scope>NUCLEOTIDE SEQUENCE [LARGE SCALE GENOMIC DNA]</scope>
    <source>
        <strain evidence="5 6">JCM 12393</strain>
    </source>
</reference>
<gene>
    <name evidence="5" type="ORF">GCM10009639_42690</name>
</gene>
<feature type="region of interest" description="Disordered" evidence="3">
    <location>
        <begin position="1"/>
        <end position="27"/>
    </location>
</feature>